<gene>
    <name evidence="2" type="ORF">LPO_1465</name>
</gene>
<protein>
    <recommendedName>
        <fullName evidence="4">Transporter</fullName>
    </recommendedName>
</protein>
<dbReference type="EMBL" id="FQ958210">
    <property type="protein sequence ID" value="CCD05499.1"/>
    <property type="molecule type" value="Genomic_DNA"/>
</dbReference>
<proteinExistence type="predicted"/>
<reference evidence="2 3" key="1">
    <citation type="submission" date="2011-07" db="EMBL/GenBank/DDBJ databases">
        <authorList>
            <person name="Genoscope - CEA"/>
        </authorList>
    </citation>
    <scope>NUCLEOTIDE SEQUENCE [LARGE SCALE GENOMIC DNA]</scope>
    <source>
        <strain evidence="3">lorraine</strain>
    </source>
</reference>
<feature type="signal peptide" evidence="1">
    <location>
        <begin position="1"/>
        <end position="24"/>
    </location>
</feature>
<keyword evidence="1" id="KW-0732">Signal</keyword>
<accession>A0AAV2UX41</accession>
<evidence type="ECO:0000256" key="1">
    <source>
        <dbReference type="SAM" id="SignalP"/>
    </source>
</evidence>
<sequence>MITKQNGIYTLTLSLLLFSLQIKAATDYQTYETVCGEPTDMFSFVDRGGIAINPCVVPPKNILVGVGYQYQQLIGGGIQNNFPSSVIEVGLPDYFEVDLTLPSYINQTIAPRIGYTATQLDLKRILWFNSKWITSVNGTVIFPSGSSSFGSKGPGGGVTAILAYNINDQINLTGTLEYLSISEPINSGGQSFTSVNPDLLLSWTKNKISLFIEVYGQSKTAPDEGSGYNADAGILYLIKKNIVIDLEIDQRISGLLDGVERYYGGGITIQFN</sequence>
<dbReference type="KEGG" id="lpo:LPO_1465"/>
<evidence type="ECO:0008006" key="4">
    <source>
        <dbReference type="Google" id="ProtNLM"/>
    </source>
</evidence>
<evidence type="ECO:0000313" key="3">
    <source>
        <dbReference type="Proteomes" id="UP000010102"/>
    </source>
</evidence>
<dbReference type="InterPro" id="IPR025737">
    <property type="entry name" value="FApF"/>
</dbReference>
<dbReference type="Pfam" id="PF13557">
    <property type="entry name" value="Phenol_MetA_deg"/>
    <property type="match status" value="1"/>
</dbReference>
<dbReference type="AlphaFoldDB" id="A0AAV2UX41"/>
<dbReference type="RefSeq" id="WP_014841599.1">
    <property type="nucleotide sequence ID" value="NC_018139.1"/>
</dbReference>
<name>A0AAV2UX41_LEGPN</name>
<evidence type="ECO:0000313" key="2">
    <source>
        <dbReference type="EMBL" id="CCD05499.1"/>
    </source>
</evidence>
<dbReference type="Proteomes" id="UP000010102">
    <property type="component" value="Chromosome"/>
</dbReference>
<organism evidence="2 3">
    <name type="scientific">Legionella pneumophila subsp. pneumophila</name>
    <dbReference type="NCBI Taxonomy" id="91891"/>
    <lineage>
        <taxon>Bacteria</taxon>
        <taxon>Pseudomonadati</taxon>
        <taxon>Pseudomonadota</taxon>
        <taxon>Gammaproteobacteria</taxon>
        <taxon>Legionellales</taxon>
        <taxon>Legionellaceae</taxon>
        <taxon>Legionella</taxon>
    </lineage>
</organism>
<feature type="chain" id="PRO_5043886975" description="Transporter" evidence="1">
    <location>
        <begin position="25"/>
        <end position="272"/>
    </location>
</feature>